<accession>A0A0D8BHH9</accession>
<dbReference type="Pfam" id="PF13561">
    <property type="entry name" value="adh_short_C2"/>
    <property type="match status" value="1"/>
</dbReference>
<reference evidence="3 4" key="2">
    <citation type="journal article" date="2016" name="Genome Announc.">
        <title>Permanent Draft Genome Sequences for Two Variants of Frankia sp. Strain CpI1, the First Frankia Strain Isolated from Root Nodules of Comptonia peregrina.</title>
        <authorList>
            <person name="Oshone R."/>
            <person name="Hurst S.G.IV."/>
            <person name="Abebe-Akele F."/>
            <person name="Simpson S."/>
            <person name="Morris K."/>
            <person name="Thomas W.K."/>
            <person name="Tisa L.S."/>
        </authorList>
    </citation>
    <scope>NUCLEOTIDE SEQUENCE [LARGE SCALE GENOMIC DNA]</scope>
    <source>
        <strain evidence="4">CpI1-S</strain>
    </source>
</reference>
<dbReference type="PRINTS" id="PR00081">
    <property type="entry name" value="GDHRDH"/>
</dbReference>
<dbReference type="CDD" id="cd05233">
    <property type="entry name" value="SDR_c"/>
    <property type="match status" value="1"/>
</dbReference>
<keyword evidence="4" id="KW-1185">Reference proteome</keyword>
<dbReference type="PATRIC" id="fig|1502723.3.peg.1199"/>
<dbReference type="EMBL" id="JYFN01000013">
    <property type="protein sequence ID" value="KJE23525.1"/>
    <property type="molecule type" value="Genomic_DNA"/>
</dbReference>
<proteinExistence type="inferred from homology"/>
<dbReference type="PANTHER" id="PTHR42879">
    <property type="entry name" value="3-OXOACYL-(ACYL-CARRIER-PROTEIN) REDUCTASE"/>
    <property type="match status" value="1"/>
</dbReference>
<dbReference type="GO" id="GO:0032787">
    <property type="term" value="P:monocarboxylic acid metabolic process"/>
    <property type="evidence" value="ECO:0007669"/>
    <property type="project" value="UniProtKB-ARBA"/>
</dbReference>
<evidence type="ECO:0000256" key="2">
    <source>
        <dbReference type="ARBA" id="ARBA00023002"/>
    </source>
</evidence>
<dbReference type="FunFam" id="3.40.50.720:FF:000084">
    <property type="entry name" value="Short-chain dehydrogenase reductase"/>
    <property type="match status" value="1"/>
</dbReference>
<dbReference type="InterPro" id="IPR050259">
    <property type="entry name" value="SDR"/>
</dbReference>
<evidence type="ECO:0000313" key="3">
    <source>
        <dbReference type="EMBL" id="KJE23525.1"/>
    </source>
</evidence>
<dbReference type="GO" id="GO:0016491">
    <property type="term" value="F:oxidoreductase activity"/>
    <property type="evidence" value="ECO:0007669"/>
    <property type="project" value="UniProtKB-KW"/>
</dbReference>
<dbReference type="InterPro" id="IPR020904">
    <property type="entry name" value="Sc_DH/Rdtase_CS"/>
</dbReference>
<dbReference type="Gene3D" id="3.40.50.720">
    <property type="entry name" value="NAD(P)-binding Rossmann-like Domain"/>
    <property type="match status" value="1"/>
</dbReference>
<evidence type="ECO:0000256" key="1">
    <source>
        <dbReference type="ARBA" id="ARBA00006484"/>
    </source>
</evidence>
<sequence length="252" mass="24718">MSITPLAGRSALVTGSTDGIGAAIAAELAAAGAHVVVSGRDAGRGAEVTRAICAAGGRATFVPADLAAGAPAVQALADAARDAVGGVPDILVNNAAMIISPKPTAEVGEAFITAALALNVTATFLLTGVVAPAMAARGSGAVINIGSINGLVGMGGSALYSATKAAVHSLTKSWAAEYGPAGVRVNTVAPGPTLTRRIEQYADRIAPLVARAPSRRPSRPAEIGRAVVFLAGDDAANIHGATLSVDGGWSAV</sequence>
<organism evidence="3 4">
    <name type="scientific">Frankia torreyi</name>
    <dbReference type="NCBI Taxonomy" id="1856"/>
    <lineage>
        <taxon>Bacteria</taxon>
        <taxon>Bacillati</taxon>
        <taxon>Actinomycetota</taxon>
        <taxon>Actinomycetes</taxon>
        <taxon>Frankiales</taxon>
        <taxon>Frankiaceae</taxon>
        <taxon>Frankia</taxon>
    </lineage>
</organism>
<dbReference type="PRINTS" id="PR00080">
    <property type="entry name" value="SDRFAMILY"/>
</dbReference>
<dbReference type="SUPFAM" id="SSF51735">
    <property type="entry name" value="NAD(P)-binding Rossmann-fold domains"/>
    <property type="match status" value="1"/>
</dbReference>
<evidence type="ECO:0000313" key="4">
    <source>
        <dbReference type="Proteomes" id="UP000032545"/>
    </source>
</evidence>
<dbReference type="OrthoDB" id="286404at2"/>
<dbReference type="InterPro" id="IPR002347">
    <property type="entry name" value="SDR_fam"/>
</dbReference>
<dbReference type="Proteomes" id="UP000032545">
    <property type="component" value="Unassembled WGS sequence"/>
</dbReference>
<comment type="similarity">
    <text evidence="1">Belongs to the short-chain dehydrogenases/reductases (SDR) family.</text>
</comment>
<reference evidence="4" key="1">
    <citation type="submission" date="2015-02" db="EMBL/GenBank/DDBJ databases">
        <title>Draft Genome of Frankia sp. CpI1-S.</title>
        <authorList>
            <person name="Oshone R.T."/>
            <person name="Ngom M."/>
            <person name="Ghodhbane-Gtari F."/>
            <person name="Gtari M."/>
            <person name="Morris K."/>
            <person name="Thomas K."/>
            <person name="Sen A."/>
            <person name="Tisa L.S."/>
        </authorList>
    </citation>
    <scope>NUCLEOTIDE SEQUENCE [LARGE SCALE GENOMIC DNA]</scope>
    <source>
        <strain evidence="4">CpI1-S</strain>
    </source>
</reference>
<comment type="caution">
    <text evidence="3">The sequence shown here is derived from an EMBL/GenBank/DDBJ whole genome shotgun (WGS) entry which is preliminary data.</text>
</comment>
<dbReference type="PANTHER" id="PTHR42879:SF2">
    <property type="entry name" value="3-OXOACYL-[ACYL-CARRIER-PROTEIN] REDUCTASE FABG"/>
    <property type="match status" value="1"/>
</dbReference>
<dbReference type="AlphaFoldDB" id="A0A0D8BHH9"/>
<gene>
    <name evidence="3" type="ORF">FF36_02231</name>
</gene>
<protein>
    <recommendedName>
        <fullName evidence="5">Short-chain alcohol dehydrogenase</fullName>
    </recommendedName>
</protein>
<evidence type="ECO:0008006" key="5">
    <source>
        <dbReference type="Google" id="ProtNLM"/>
    </source>
</evidence>
<name>A0A0D8BHH9_9ACTN</name>
<dbReference type="PROSITE" id="PS00061">
    <property type="entry name" value="ADH_SHORT"/>
    <property type="match status" value="1"/>
</dbReference>
<dbReference type="InterPro" id="IPR036291">
    <property type="entry name" value="NAD(P)-bd_dom_sf"/>
</dbReference>
<keyword evidence="2" id="KW-0560">Oxidoreductase</keyword>